<evidence type="ECO:0000313" key="4">
    <source>
        <dbReference type="Proteomes" id="UP000295757"/>
    </source>
</evidence>
<dbReference type="InterPro" id="IPR004890">
    <property type="entry name" value="Lipoprotein_10_C"/>
</dbReference>
<accession>A0A4R7UDF8</accession>
<dbReference type="OrthoDB" id="394917at2"/>
<organism evidence="3 4">
    <name type="scientific">Mycoplasmopsis mustelae</name>
    <dbReference type="NCBI Taxonomy" id="171289"/>
    <lineage>
        <taxon>Bacteria</taxon>
        <taxon>Bacillati</taxon>
        <taxon>Mycoplasmatota</taxon>
        <taxon>Mycoplasmoidales</taxon>
        <taxon>Metamycoplasmataceae</taxon>
        <taxon>Mycoplasmopsis</taxon>
    </lineage>
</organism>
<dbReference type="AlphaFoldDB" id="A0A4R7UDF8"/>
<comment type="similarity">
    <text evidence="1">Belongs to the MG185/MG260 family.</text>
</comment>
<gene>
    <name evidence="3" type="ORF">BCF59_0480</name>
</gene>
<evidence type="ECO:0000256" key="1">
    <source>
        <dbReference type="ARBA" id="ARBA00009031"/>
    </source>
</evidence>
<dbReference type="InterPro" id="IPR054825">
    <property type="entry name" value="P68-like"/>
</dbReference>
<protein>
    <submittedName>
        <fullName evidence="3">Putative lipoprotein</fullName>
    </submittedName>
</protein>
<feature type="domain" description="Mycoplasma lipoprotein C-terminal" evidence="2">
    <location>
        <begin position="427"/>
        <end position="523"/>
    </location>
</feature>
<keyword evidence="4" id="KW-1185">Reference proteome</keyword>
<dbReference type="Pfam" id="PF03202">
    <property type="entry name" value="Lipoprotein_10"/>
    <property type="match status" value="1"/>
</dbReference>
<evidence type="ECO:0000313" key="3">
    <source>
        <dbReference type="EMBL" id="TDV24507.1"/>
    </source>
</evidence>
<comment type="caution">
    <text evidence="3">The sequence shown here is derived from an EMBL/GenBank/DDBJ whole genome shotgun (WGS) entry which is preliminary data.</text>
</comment>
<dbReference type="Proteomes" id="UP000295757">
    <property type="component" value="Unassembled WGS sequence"/>
</dbReference>
<name>A0A4R7UDF8_9BACT</name>
<dbReference type="EMBL" id="SOCN01000001">
    <property type="protein sequence ID" value="TDV24507.1"/>
    <property type="molecule type" value="Genomic_DNA"/>
</dbReference>
<dbReference type="NCBIfam" id="NF045826">
    <property type="entry name" value="lipo_P68"/>
    <property type="match status" value="1"/>
</dbReference>
<reference evidence="3 4" key="1">
    <citation type="submission" date="2019-03" db="EMBL/GenBank/DDBJ databases">
        <title>Genomic Encyclopedia of Archaeal and Bacterial Type Strains, Phase II (KMG-II): from individual species to whole genera.</title>
        <authorList>
            <person name="Goeker M."/>
        </authorList>
    </citation>
    <scope>NUCLEOTIDE SEQUENCE [LARGE SCALE GENOMIC DNA]</scope>
    <source>
        <strain evidence="3 4">ATCC 35214</strain>
    </source>
</reference>
<sequence>MKKIKFWTFFTTIAASTTTIITSCAKNEMKVVFSTSQGQYFPLIMALKEIIPLYNQTMKDNPNFLPVELLTSRETNTDSELELANINASYIQNKDVRLANLFLGNQSGAFLINKYGKLLDTSTIFKSNIFTPKILKTHTNLVGEKLENTKIFNLPFDDTDIDGLSINVDLLNRAFDFLKQANAKIDEDSKIYKYMYQRRELGNNIPKNSIINYLKVKDNANLTGYTINDKTFNGISSLYQLARKLKSILEFDSSKIQNLNKDTNINDLAIFTIDERDDAFFKVLNNKLKGIRPWELEVNNDKYDFSKVKYNIKTDTNVKNAFIETFDEFVKENSTQKLNDAVFQDVKYENQSNEWGSWALRRYQAIFSFVANVGYEQSVDSTISRLFYEREGVETRKQWATKDDIYLQQQLTKNNADDDFSTYIEGGSNIIPISVDNGGKRDKATLLFLKWLYTQDINYQGQNLKVSDLLSQKSGYIIPLSKNLEANFNWYNNQQKYLEDKIKEKLELIKTNHKDREQIQNQIDKLSTEINYLYAANTTFKGLKEFEKSTTEDILWLPINEKTSAIIEKVRQLLLESTLKNNPKIITGQQAYQEIINIIDKK</sequence>
<proteinExistence type="inferred from homology"/>
<dbReference type="RefSeq" id="WP_134110854.1">
    <property type="nucleotide sequence ID" value="NZ_SOCN01000001.1"/>
</dbReference>
<keyword evidence="3" id="KW-0449">Lipoprotein</keyword>
<evidence type="ECO:0000259" key="2">
    <source>
        <dbReference type="Pfam" id="PF03202"/>
    </source>
</evidence>
<dbReference type="PROSITE" id="PS51257">
    <property type="entry name" value="PROKAR_LIPOPROTEIN"/>
    <property type="match status" value="1"/>
</dbReference>